<dbReference type="AlphaFoldDB" id="A0A4Q0XMZ8"/>
<sequence length="137" mass="15688">MSIQTKLENYKENLAFFEDELQKYEFIIDLGKKLPPFDEKEQKDENLVQGCTSQVWLICEQKDDRLYFKGTSDAVIVKGLVYMILDIFSGATIQELQEVNMDIVQELNLSEVITPNRQSGVTGMIKKIKSYALLQGA</sequence>
<comment type="similarity">
    <text evidence="1">Belongs to the SufE family.</text>
</comment>
<dbReference type="Pfam" id="PF02657">
    <property type="entry name" value="SufE"/>
    <property type="match status" value="1"/>
</dbReference>
<proteinExistence type="inferred from homology"/>
<gene>
    <name evidence="3" type="ORF">CRV04_10580</name>
</gene>
<dbReference type="OrthoDB" id="9799320at2"/>
<reference evidence="3 4" key="1">
    <citation type="submission" date="2017-10" db="EMBL/GenBank/DDBJ databases">
        <title>Genomics of the genus Arcobacter.</title>
        <authorList>
            <person name="Perez-Cataluna A."/>
            <person name="Figueras M.J."/>
        </authorList>
    </citation>
    <scope>NUCLEOTIDE SEQUENCE [LARGE SCALE GENOMIC DNA]</scope>
    <source>
        <strain evidence="3 4">CECT 8987</strain>
    </source>
</reference>
<dbReference type="EMBL" id="PDKN01000008">
    <property type="protein sequence ID" value="RXJ55275.1"/>
    <property type="molecule type" value="Genomic_DNA"/>
</dbReference>
<evidence type="ECO:0000313" key="3">
    <source>
        <dbReference type="EMBL" id="RXJ55275.1"/>
    </source>
</evidence>
<organism evidence="3 4">
    <name type="scientific">Candidatus Marinarcus aquaticus</name>
    <dbReference type="NCBI Taxonomy" id="2044504"/>
    <lineage>
        <taxon>Bacteria</taxon>
        <taxon>Pseudomonadati</taxon>
        <taxon>Campylobacterota</taxon>
        <taxon>Epsilonproteobacteria</taxon>
        <taxon>Campylobacterales</taxon>
        <taxon>Arcobacteraceae</taxon>
        <taxon>Candidatus Marinarcus</taxon>
    </lineage>
</organism>
<feature type="domain" description="Fe-S metabolism associated" evidence="2">
    <location>
        <begin position="12"/>
        <end position="130"/>
    </location>
</feature>
<dbReference type="SUPFAM" id="SSF82649">
    <property type="entry name" value="SufE/NifU"/>
    <property type="match status" value="1"/>
</dbReference>
<evidence type="ECO:0000313" key="4">
    <source>
        <dbReference type="Proteomes" id="UP000290657"/>
    </source>
</evidence>
<name>A0A4Q0XMZ8_9BACT</name>
<dbReference type="RefSeq" id="WP_128996821.1">
    <property type="nucleotide sequence ID" value="NZ_PDKN01000008.1"/>
</dbReference>
<comment type="caution">
    <text evidence="3">The sequence shown here is derived from an EMBL/GenBank/DDBJ whole genome shotgun (WGS) entry which is preliminary data.</text>
</comment>
<evidence type="ECO:0000256" key="1">
    <source>
        <dbReference type="ARBA" id="ARBA00010282"/>
    </source>
</evidence>
<keyword evidence="4" id="KW-1185">Reference proteome</keyword>
<accession>A0A4Q0XMZ8</accession>
<evidence type="ECO:0000259" key="2">
    <source>
        <dbReference type="Pfam" id="PF02657"/>
    </source>
</evidence>
<dbReference type="Gene3D" id="3.90.1010.10">
    <property type="match status" value="1"/>
</dbReference>
<dbReference type="PANTHER" id="PTHR43597">
    <property type="entry name" value="SULFUR ACCEPTOR PROTEIN CSDE"/>
    <property type="match status" value="1"/>
</dbReference>
<dbReference type="PANTHER" id="PTHR43597:SF5">
    <property type="entry name" value="SUFE-LIKE PROTEIN 2, CHLOROPLASTIC"/>
    <property type="match status" value="1"/>
</dbReference>
<dbReference type="InterPro" id="IPR003808">
    <property type="entry name" value="Fe-S_metab-assoc_dom"/>
</dbReference>
<protein>
    <submittedName>
        <fullName evidence="3">Fe-S metabolism associated SufE</fullName>
    </submittedName>
</protein>
<dbReference type="Proteomes" id="UP000290657">
    <property type="component" value="Unassembled WGS sequence"/>
</dbReference>